<feature type="transmembrane region" description="Helical" evidence="2">
    <location>
        <begin position="728"/>
        <end position="751"/>
    </location>
</feature>
<dbReference type="PROSITE" id="PS50801">
    <property type="entry name" value="STAS"/>
    <property type="match status" value="1"/>
</dbReference>
<proteinExistence type="predicted"/>
<dbReference type="PANTHER" id="PTHR43310:SF1">
    <property type="entry name" value="SULFATE TRANSPORTER YBAR-RELATED"/>
    <property type="match status" value="1"/>
</dbReference>
<feature type="transmembrane region" description="Helical" evidence="2">
    <location>
        <begin position="289"/>
        <end position="312"/>
    </location>
</feature>
<dbReference type="Pfam" id="PF01740">
    <property type="entry name" value="STAS"/>
    <property type="match status" value="1"/>
</dbReference>
<gene>
    <name evidence="4" type="ORF">FRACYDRAFT_246692</name>
</gene>
<keyword evidence="2" id="KW-0472">Membrane</keyword>
<keyword evidence="2" id="KW-1133">Transmembrane helix</keyword>
<feature type="domain" description="STAS" evidence="3">
    <location>
        <begin position="891"/>
        <end position="961"/>
    </location>
</feature>
<protein>
    <recommendedName>
        <fullName evidence="3">STAS domain-containing protein</fullName>
    </recommendedName>
</protein>
<reference evidence="4 5" key="1">
    <citation type="submission" date="2016-09" db="EMBL/GenBank/DDBJ databases">
        <title>Extensive genetic diversity and differential bi-allelic expression allows diatom success in the polar Southern Ocean.</title>
        <authorList>
            <consortium name="DOE Joint Genome Institute"/>
            <person name="Mock T."/>
            <person name="Otillar R.P."/>
            <person name="Strauss J."/>
            <person name="Dupont C."/>
            <person name="Frickenhaus S."/>
            <person name="Maumus F."/>
            <person name="Mcmullan M."/>
            <person name="Sanges R."/>
            <person name="Schmutz J."/>
            <person name="Toseland A."/>
            <person name="Valas R."/>
            <person name="Veluchamy A."/>
            <person name="Ward B.J."/>
            <person name="Allen A."/>
            <person name="Barry K."/>
            <person name="Falciatore A."/>
            <person name="Ferrante M."/>
            <person name="Fortunato A.E."/>
            <person name="Gloeckner G."/>
            <person name="Gruber A."/>
            <person name="Hipkin R."/>
            <person name="Janech M."/>
            <person name="Kroth P."/>
            <person name="Leese F."/>
            <person name="Lindquist E."/>
            <person name="Lyon B.R."/>
            <person name="Martin J."/>
            <person name="Mayer C."/>
            <person name="Parker M."/>
            <person name="Quesneville H."/>
            <person name="Raymond J."/>
            <person name="Uhlig C."/>
            <person name="Valentin K.U."/>
            <person name="Worden A.Z."/>
            <person name="Armbrust E.V."/>
            <person name="Bowler C."/>
            <person name="Green B."/>
            <person name="Moulton V."/>
            <person name="Van Oosterhout C."/>
            <person name="Grigoriev I."/>
        </authorList>
    </citation>
    <scope>NUCLEOTIDE SEQUENCE [LARGE SCALE GENOMIC DNA]</scope>
    <source>
        <strain evidence="4 5">CCMP1102</strain>
    </source>
</reference>
<dbReference type="AlphaFoldDB" id="A0A1E7EXY1"/>
<sequence length="1252" mass="136952">MGKETNYSNDNGGDGKNNLMGLFAPPPPPQQSGETDALLQSIVSVVSADNNHNNNHNDDIKLTIREDEVENLTTPLCYGSSTTSSRHKHSNEAAAAAADVDGGQDFFLSKTYDVSSESVAGVPYRNNNKDISCLFASPSSVFPSPKTTQTIITPSFVRTISSYLIPYTSLSTWLGGIMFVLYHVVFCMANGGSITRPYSDISMIGDMARYTAVGIIVSCPFLIYRLSDRHNTIGIPAMFPSTDLFLAPFMAEAASVIDKCITQDINSGLLILNNNHSPDDDEALIITRLWFGSFAVVISFGMMLSGFLLIVASKNKLANLGMKLLCLVLNNCSTFLPYGVLCGFFSAVGILMWKLAITIDTPASTDNTTTTTDSSGDDRYNDWMMIIIHHIPSLIVGIAMNRLGPKHPFFVTGLIIATMIVFYLVLYFYPGLSLDDWFYSHDELRSSMSSSATSLLTSSSVTSTSTTTPTLLLPYLPPNPLGTWFAIWEQYVYWKAVLLGAEQMIALAILYLLRASIHATALKKNTFNLVRRVPIAVTTKDKAEEGGNIRNNGDDDFFDDSSDLMAGHHRRKASNTSASSSTMTQKAYDGANQLAKSVRDGVEIVNLSLSDKLVLKEKRYGSPIRRNNRQRQHCKCSTASTASTTTAVVANINTATGNINDNGKLLDLPSHRSNFSTTTQSFSNVERNNPATIASSGNDDKPTVTKDDVIDYVEIRPSHSDLTVEEIFIEYGFGFFITAICGGVGCCPTIATSNTMYAVGAGSAAPQYLSIFLLLVLFYCSGFEIVQYIPKTAFSSLLVLSAADNIATWFIKPLSKMDTLLEWSVVPVIMLCSVLIGMLQSIVLGIAVSTFIVVAAFFRVGVVKYDASGLEIRSRIERSLDQSVWLDTHGDDIRVIVLQNYLFFGNATSILRYVETMFDEIPLNESIRLDFPIPPVPKILVLDLSLITGMDTSSVDVFMDIWRMCKTNDCKLKKTFARGGIIPDTKGPKKSRSLLYMSDLDYGLGKAEDVLIHLDMGDFAIQSLFHLEKKGASGFHVALQKIDRLHGLEMSKGLLGLEPYTRLVTLSEGQILFGDGGVISEKDHGLFFIEVGMIRVEDDSSGRTNTRTGGSTRWNNSLGSNANTLRGKHARLDAAARQAALGKSAGGMAISKSNSMRIATAGPGWGLGTHEFATGEHSPHIFKAPTQGKMDHISFHDLRKGEEKKPTLVLRVYKILAHLMARKEKDTVAHLSTLHNILSSPAHSKPIRRSRA</sequence>
<dbReference type="PANTHER" id="PTHR43310">
    <property type="entry name" value="SULFATE TRANSPORTER YBAR-RELATED"/>
    <property type="match status" value="1"/>
</dbReference>
<evidence type="ECO:0000313" key="4">
    <source>
        <dbReference type="EMBL" id="OEU10821.1"/>
    </source>
</evidence>
<feature type="compositionally biased region" description="Low complexity" evidence="1">
    <location>
        <begin position="1102"/>
        <end position="1116"/>
    </location>
</feature>
<dbReference type="KEGG" id="fcy:FRACYDRAFT_246692"/>
<evidence type="ECO:0000259" key="3">
    <source>
        <dbReference type="PROSITE" id="PS50801"/>
    </source>
</evidence>
<dbReference type="Gene3D" id="3.30.750.24">
    <property type="entry name" value="STAS domain"/>
    <property type="match status" value="1"/>
</dbReference>
<dbReference type="Proteomes" id="UP000095751">
    <property type="component" value="Unassembled WGS sequence"/>
</dbReference>
<evidence type="ECO:0000256" key="1">
    <source>
        <dbReference type="SAM" id="MobiDB-lite"/>
    </source>
</evidence>
<feature type="transmembrane region" description="Helical" evidence="2">
    <location>
        <begin position="164"/>
        <end position="186"/>
    </location>
</feature>
<feature type="transmembrane region" description="Helical" evidence="2">
    <location>
        <begin position="408"/>
        <end position="429"/>
    </location>
</feature>
<feature type="region of interest" description="Disordered" evidence="1">
    <location>
        <begin position="1"/>
        <end position="35"/>
    </location>
</feature>
<name>A0A1E7EXY1_9STRA</name>
<feature type="transmembrane region" description="Helical" evidence="2">
    <location>
        <begin position="823"/>
        <end position="856"/>
    </location>
</feature>
<dbReference type="InterPro" id="IPR052706">
    <property type="entry name" value="Membrane-Transporter-like"/>
</dbReference>
<dbReference type="InterPro" id="IPR002645">
    <property type="entry name" value="STAS_dom"/>
</dbReference>
<feature type="region of interest" description="Disordered" evidence="1">
    <location>
        <begin position="1099"/>
        <end position="1120"/>
    </location>
</feature>
<dbReference type="OrthoDB" id="409725at2759"/>
<evidence type="ECO:0000256" key="2">
    <source>
        <dbReference type="SAM" id="Phobius"/>
    </source>
</evidence>
<accession>A0A1E7EXY1</accession>
<feature type="transmembrane region" description="Helical" evidence="2">
    <location>
        <begin position="757"/>
        <end position="780"/>
    </location>
</feature>
<organism evidence="4 5">
    <name type="scientific">Fragilariopsis cylindrus CCMP1102</name>
    <dbReference type="NCBI Taxonomy" id="635003"/>
    <lineage>
        <taxon>Eukaryota</taxon>
        <taxon>Sar</taxon>
        <taxon>Stramenopiles</taxon>
        <taxon>Ochrophyta</taxon>
        <taxon>Bacillariophyta</taxon>
        <taxon>Bacillariophyceae</taxon>
        <taxon>Bacillariophycidae</taxon>
        <taxon>Bacillariales</taxon>
        <taxon>Bacillariaceae</taxon>
        <taxon>Fragilariopsis</taxon>
    </lineage>
</organism>
<feature type="transmembrane region" description="Helical" evidence="2">
    <location>
        <begin position="491"/>
        <end position="513"/>
    </location>
</feature>
<dbReference type="EMBL" id="KV784370">
    <property type="protein sequence ID" value="OEU10821.1"/>
    <property type="molecule type" value="Genomic_DNA"/>
</dbReference>
<keyword evidence="2" id="KW-0812">Transmembrane</keyword>
<dbReference type="SUPFAM" id="SSF52091">
    <property type="entry name" value="SpoIIaa-like"/>
    <property type="match status" value="1"/>
</dbReference>
<feature type="transmembrane region" description="Helical" evidence="2">
    <location>
        <begin position="324"/>
        <end position="353"/>
    </location>
</feature>
<evidence type="ECO:0000313" key="5">
    <source>
        <dbReference type="Proteomes" id="UP000095751"/>
    </source>
</evidence>
<feature type="transmembrane region" description="Helical" evidence="2">
    <location>
        <begin position="792"/>
        <end position="811"/>
    </location>
</feature>
<dbReference type="InParanoid" id="A0A1E7EXY1"/>
<feature type="compositionally biased region" description="Polar residues" evidence="1">
    <location>
        <begin position="1"/>
        <end position="11"/>
    </location>
</feature>
<feature type="transmembrane region" description="Helical" evidence="2">
    <location>
        <begin position="207"/>
        <end position="226"/>
    </location>
</feature>
<dbReference type="InterPro" id="IPR036513">
    <property type="entry name" value="STAS_dom_sf"/>
</dbReference>
<keyword evidence="5" id="KW-1185">Reference proteome</keyword>